<protein>
    <submittedName>
        <fullName evidence="1">Uncharacterized protein</fullName>
    </submittedName>
</protein>
<accession>A0A382LFY7</accession>
<name>A0A382LFY7_9ZZZZ</name>
<organism evidence="1">
    <name type="scientific">marine metagenome</name>
    <dbReference type="NCBI Taxonomy" id="408172"/>
    <lineage>
        <taxon>unclassified sequences</taxon>
        <taxon>metagenomes</taxon>
        <taxon>ecological metagenomes</taxon>
    </lineage>
</organism>
<evidence type="ECO:0000313" key="1">
    <source>
        <dbReference type="EMBL" id="SVC35093.1"/>
    </source>
</evidence>
<gene>
    <name evidence="1" type="ORF">METZ01_LOCUS287947</name>
</gene>
<reference evidence="1" key="1">
    <citation type="submission" date="2018-05" db="EMBL/GenBank/DDBJ databases">
        <authorList>
            <person name="Lanie J.A."/>
            <person name="Ng W.-L."/>
            <person name="Kazmierczak K.M."/>
            <person name="Andrzejewski T.M."/>
            <person name="Davidsen T.M."/>
            <person name="Wayne K.J."/>
            <person name="Tettelin H."/>
            <person name="Glass J.I."/>
            <person name="Rusch D."/>
            <person name="Podicherti R."/>
            <person name="Tsui H.-C.T."/>
            <person name="Winkler M.E."/>
        </authorList>
    </citation>
    <scope>NUCLEOTIDE SEQUENCE</scope>
</reference>
<dbReference type="AlphaFoldDB" id="A0A382LFY7"/>
<sequence length="92" mass="9835">METPFGIMPLSSFIMFPTLDIVIHQWDLSKGIGGNAAIDAGLAEACYGALQMGAEGGRAQGVFAAEVTVPIAATIQDSYWRFRTARPKSTWG</sequence>
<dbReference type="EMBL" id="UINC01086535">
    <property type="protein sequence ID" value="SVC35093.1"/>
    <property type="molecule type" value="Genomic_DNA"/>
</dbReference>
<proteinExistence type="predicted"/>